<feature type="domain" description="DUF4214" evidence="2">
    <location>
        <begin position="134"/>
        <end position="182"/>
    </location>
</feature>
<sequence>MKTSHHDCVADTLEKLLSYDDEDFIRSSYLTLLGREPDPDGQAYYLARLRAGISKIEILACLHLSEEGRIWGAELIGLKDIILRHRLLKIPVLGSVLRLAGIKPVGRSIQQKMQSNKTRLSPNAVDTLEELMSYNDEDFIRFSYLTLLGREPDPEGCAYYLARVRAGISKIEILACLHLSKEGRACGAELTGLKSVIRSYRMLKTPVLGLVLQFVGTKQTRVNIQQQLRSIDNKLYLADVRMQQCFTEVNELLRKLAQGSENQKLVLAGHSEESTTNRRSTILAQVRQTILSRENDDHINNTHSFKKNNQQTCADNCMEHVHLPPVSDAVTHNRSISHPRILWVINGSDMQTQKYRVFNYSAEFVLHGVQSEIVMDANLLDIQPTNFDIVILNRIAASENSRRLISVCKKVGIPIVFDIDDLVFDPDRIELLRFVKNLDSAQQEQLKNGFGLWRETLLSCDAVTTSTFALSKEVRKLNIPSFVLPNTISRADCDEFSKVSCQSSKTNRTGTRIGYFSGTKTHQEDFKVCALALSKILGEFPTAELLVVGHLDIPGELQKCASQIVVHPLMSHAEMLRCLSSVDINLVPLEMNNAFTDCKSELKIFEAAIFGIPSVASPTSTFSAVVSHGDNGLLAESSEEWYVLLKHLIVDINDRMRMGQRAKEYLMRRFSIPTAIQEAKVLYNSLINNRTPHMNALEVSEADWQSTVPLVTIIAILYGKQNEVRYFLESLRRQDFQGLFEVLLVDDMSTDNSVRIVEDFVFQMNKAKQFAAQMKVRIIKNTSNLGNCASRNRAIAEANGNVIIVIDADCMVNRSYVFEHYRAHQHGDCDVAIGPMNIETFDADPYSVLGRHESDRTLRISLAELQDPKNPDSFVNCITRNFSISKQFLTIGLSDNLFDERFGYSADPNSGFGWEDVEMGCRLYKAGARIRFLPETFSIHVSHPSTTDEGIKAFRSLKNYRRLHETHPDLVLLSRQWGIKTYQAIINWTGASADKLSNNDDYSYLEGTFDRYRRSPITAQSHRPLRILTYRWHCSHQYELYRSGHDFTLATGTGTGLCESWEWDKRPMPQNANFTRFDEINPKDYDLAILHFDENVLHPERCNGKVPLDWGATLRSFLDNVNLPKVAICHGTPQFVGQYNSAYTNPDLGAVYEDSRKELVELFHDILVVCNSHQACHEWGFKKSTVVWHGFSPHDYPMGTGDRGVLTMLYAALENRPHYNGLFVFNHVRECIKGAMEINVLKVPEPPLSYKQGSREWSESKFLNYSREIGSYSTYLNTTLRSPMPRSRGEAMMAGLVSVSMRNHDVDLFIRNGANGFFADCHDELSDQLLFLEKHPAARKKMAAASRQTALDIFNQDRYLAEWSKIFKQTVG</sequence>
<organism evidence="3 4">
    <name type="scientific">Trichlorobacter thiogenes</name>
    <dbReference type="NCBI Taxonomy" id="115783"/>
    <lineage>
        <taxon>Bacteria</taxon>
        <taxon>Pseudomonadati</taxon>
        <taxon>Thermodesulfobacteriota</taxon>
        <taxon>Desulfuromonadia</taxon>
        <taxon>Geobacterales</taxon>
        <taxon>Geobacteraceae</taxon>
        <taxon>Trichlorobacter</taxon>
    </lineage>
</organism>
<dbReference type="InterPro" id="IPR029044">
    <property type="entry name" value="Nucleotide-diphossugar_trans"/>
</dbReference>
<dbReference type="SUPFAM" id="SSF53756">
    <property type="entry name" value="UDP-Glycosyltransferase/glycogen phosphorylase"/>
    <property type="match status" value="2"/>
</dbReference>
<accession>A0A1T4PE32</accession>
<dbReference type="Pfam" id="PF13692">
    <property type="entry name" value="Glyco_trans_1_4"/>
    <property type="match status" value="1"/>
</dbReference>
<keyword evidence="3" id="KW-0808">Transferase</keyword>
<dbReference type="Proteomes" id="UP000190102">
    <property type="component" value="Unassembled WGS sequence"/>
</dbReference>
<dbReference type="PANTHER" id="PTHR43685">
    <property type="entry name" value="GLYCOSYLTRANSFERASE"/>
    <property type="match status" value="1"/>
</dbReference>
<evidence type="ECO:0000259" key="2">
    <source>
        <dbReference type="Pfam" id="PF13946"/>
    </source>
</evidence>
<dbReference type="RefSeq" id="WP_161947468.1">
    <property type="nucleotide sequence ID" value="NZ_FUWR01000009.1"/>
</dbReference>
<dbReference type="InterPro" id="IPR001173">
    <property type="entry name" value="Glyco_trans_2-like"/>
</dbReference>
<proteinExistence type="predicted"/>
<keyword evidence="4" id="KW-1185">Reference proteome</keyword>
<evidence type="ECO:0000313" key="3">
    <source>
        <dbReference type="EMBL" id="SJZ89794.1"/>
    </source>
</evidence>
<dbReference type="Gene3D" id="3.40.50.2000">
    <property type="entry name" value="Glycogen Phosphorylase B"/>
    <property type="match status" value="2"/>
</dbReference>
<dbReference type="InterPro" id="IPR025282">
    <property type="entry name" value="DUF4214"/>
</dbReference>
<protein>
    <submittedName>
        <fullName evidence="3">Glycosyltransferase, GT2 family</fullName>
    </submittedName>
</protein>
<dbReference type="PANTHER" id="PTHR43685:SF3">
    <property type="entry name" value="SLR2126 PROTEIN"/>
    <property type="match status" value="1"/>
</dbReference>
<dbReference type="GO" id="GO:0016740">
    <property type="term" value="F:transferase activity"/>
    <property type="evidence" value="ECO:0007669"/>
    <property type="project" value="UniProtKB-KW"/>
</dbReference>
<dbReference type="EMBL" id="FUWR01000009">
    <property type="protein sequence ID" value="SJZ89794.1"/>
    <property type="molecule type" value="Genomic_DNA"/>
</dbReference>
<dbReference type="Pfam" id="PF00535">
    <property type="entry name" value="Glycos_transf_2"/>
    <property type="match status" value="1"/>
</dbReference>
<name>A0A1T4PE32_9BACT</name>
<reference evidence="4" key="1">
    <citation type="submission" date="2017-02" db="EMBL/GenBank/DDBJ databases">
        <authorList>
            <person name="Varghese N."/>
            <person name="Submissions S."/>
        </authorList>
    </citation>
    <scope>NUCLEOTIDE SEQUENCE [LARGE SCALE GENOMIC DNA]</scope>
    <source>
        <strain evidence="4">ATCC BAA-34</strain>
    </source>
</reference>
<dbReference type="STRING" id="115783.SAMN02745119_01957"/>
<dbReference type="SUPFAM" id="SSF53448">
    <property type="entry name" value="Nucleotide-diphospho-sugar transferases"/>
    <property type="match status" value="1"/>
</dbReference>
<dbReference type="Pfam" id="PF13946">
    <property type="entry name" value="DUF4214"/>
    <property type="match status" value="2"/>
</dbReference>
<feature type="domain" description="DUF4214" evidence="2">
    <location>
        <begin position="19"/>
        <end position="67"/>
    </location>
</feature>
<gene>
    <name evidence="3" type="ORF">SAMN02745119_01957</name>
</gene>
<evidence type="ECO:0000259" key="1">
    <source>
        <dbReference type="Pfam" id="PF00535"/>
    </source>
</evidence>
<dbReference type="Gene3D" id="3.90.550.10">
    <property type="entry name" value="Spore Coat Polysaccharide Biosynthesis Protein SpsA, Chain A"/>
    <property type="match status" value="1"/>
</dbReference>
<feature type="domain" description="Glycosyltransferase 2-like" evidence="1">
    <location>
        <begin position="712"/>
        <end position="852"/>
    </location>
</feature>
<evidence type="ECO:0000313" key="4">
    <source>
        <dbReference type="Proteomes" id="UP000190102"/>
    </source>
</evidence>
<dbReference type="InterPro" id="IPR050834">
    <property type="entry name" value="Glycosyltransf_2"/>
</dbReference>